<gene>
    <name evidence="7" type="primary">rpmE</name>
    <name evidence="9" type="ORF">A2777_00950</name>
</gene>
<dbReference type="InterPro" id="IPR042105">
    <property type="entry name" value="Ribosomal_bL31_sf"/>
</dbReference>
<dbReference type="GO" id="GO:0005840">
    <property type="term" value="C:ribosome"/>
    <property type="evidence" value="ECO:0007669"/>
    <property type="project" value="UniProtKB-KW"/>
</dbReference>
<keyword evidence="4 7" id="KW-0689">Ribosomal protein</keyword>
<dbReference type="Gene3D" id="4.10.830.30">
    <property type="entry name" value="Ribosomal protein L31"/>
    <property type="match status" value="1"/>
</dbReference>
<dbReference type="EMBL" id="MFJF01000019">
    <property type="protein sequence ID" value="OGG06067.1"/>
    <property type="molecule type" value="Genomic_DNA"/>
</dbReference>
<dbReference type="GO" id="GO:0003735">
    <property type="term" value="F:structural constituent of ribosome"/>
    <property type="evidence" value="ECO:0007669"/>
    <property type="project" value="InterPro"/>
</dbReference>
<comment type="cofactor">
    <cofactor evidence="7">
        <name>Zn(2+)</name>
        <dbReference type="ChEBI" id="CHEBI:29105"/>
    </cofactor>
    <text evidence="7">Binds 1 zinc ion per subunit.</text>
</comment>
<keyword evidence="7" id="KW-0862">Zinc</keyword>
<reference evidence="9 10" key="1">
    <citation type="journal article" date="2016" name="Nat. Commun.">
        <title>Thousands of microbial genomes shed light on interconnected biogeochemical processes in an aquifer system.</title>
        <authorList>
            <person name="Anantharaman K."/>
            <person name="Brown C.T."/>
            <person name="Hug L.A."/>
            <person name="Sharon I."/>
            <person name="Castelle C.J."/>
            <person name="Probst A.J."/>
            <person name="Thomas B.C."/>
            <person name="Singh A."/>
            <person name="Wilkins M.J."/>
            <person name="Karaoz U."/>
            <person name="Brodie E.L."/>
            <person name="Williams K.H."/>
            <person name="Hubbard S.S."/>
            <person name="Banfield J.F."/>
        </authorList>
    </citation>
    <scope>NUCLEOTIDE SEQUENCE [LARGE SCALE GENOMIC DNA]</scope>
</reference>
<keyword evidence="3 7" id="KW-0694">RNA-binding</keyword>
<dbReference type="InterPro" id="IPR027491">
    <property type="entry name" value="Ribosomal_bL31_A"/>
</dbReference>
<dbReference type="GO" id="GO:0006412">
    <property type="term" value="P:translation"/>
    <property type="evidence" value="ECO:0007669"/>
    <property type="project" value="UniProtKB-UniRule"/>
</dbReference>
<comment type="subunit">
    <text evidence="7">Part of the 50S ribosomal subunit.</text>
</comment>
<dbReference type="PROSITE" id="PS01143">
    <property type="entry name" value="RIBOSOMAL_L31"/>
    <property type="match status" value="1"/>
</dbReference>
<feature type="binding site" evidence="7">
    <location>
        <position position="19"/>
    </location>
    <ligand>
        <name>Zn(2+)</name>
        <dbReference type="ChEBI" id="CHEBI:29105"/>
    </ligand>
</feature>
<comment type="function">
    <text evidence="7">Binds the 23S rRNA.</text>
</comment>
<evidence type="ECO:0000256" key="6">
    <source>
        <dbReference type="ARBA" id="ARBA00035687"/>
    </source>
</evidence>
<evidence type="ECO:0000256" key="2">
    <source>
        <dbReference type="ARBA" id="ARBA00022730"/>
    </source>
</evidence>
<keyword evidence="7" id="KW-0479">Metal-binding</keyword>
<dbReference type="GO" id="GO:0019843">
    <property type="term" value="F:rRNA binding"/>
    <property type="evidence" value="ECO:0007669"/>
    <property type="project" value="UniProtKB-KW"/>
</dbReference>
<dbReference type="GO" id="GO:0046872">
    <property type="term" value="F:metal ion binding"/>
    <property type="evidence" value="ECO:0007669"/>
    <property type="project" value="UniProtKB-KW"/>
</dbReference>
<evidence type="ECO:0000256" key="7">
    <source>
        <dbReference type="HAMAP-Rule" id="MF_00501"/>
    </source>
</evidence>
<organism evidence="9 10">
    <name type="scientific">Candidatus Gottesmanbacteria bacterium RIFCSPHIGHO2_01_FULL_40_15</name>
    <dbReference type="NCBI Taxonomy" id="1798376"/>
    <lineage>
        <taxon>Bacteria</taxon>
        <taxon>Candidatus Gottesmaniibacteriota</taxon>
    </lineage>
</organism>
<dbReference type="SUPFAM" id="SSF143800">
    <property type="entry name" value="L28p-like"/>
    <property type="match status" value="1"/>
</dbReference>
<evidence type="ECO:0000256" key="3">
    <source>
        <dbReference type="ARBA" id="ARBA00022884"/>
    </source>
</evidence>
<comment type="caution">
    <text evidence="9">The sequence shown here is derived from an EMBL/GenBank/DDBJ whole genome shotgun (WGS) entry which is preliminary data.</text>
</comment>
<proteinExistence type="inferred from homology"/>
<dbReference type="NCBIfam" id="NF000612">
    <property type="entry name" value="PRK00019.1"/>
    <property type="match status" value="1"/>
</dbReference>
<comment type="similarity">
    <text evidence="1 7">Belongs to the bacterial ribosomal protein bL31 family. Type A subfamily.</text>
</comment>
<dbReference type="HAMAP" id="MF_00501">
    <property type="entry name" value="Ribosomal_bL31_1"/>
    <property type="match status" value="1"/>
</dbReference>
<evidence type="ECO:0000313" key="9">
    <source>
        <dbReference type="EMBL" id="OGG06067.1"/>
    </source>
</evidence>
<dbReference type="NCBIfam" id="TIGR00105">
    <property type="entry name" value="L31"/>
    <property type="match status" value="1"/>
</dbReference>
<name>A0A1F5Z1K7_9BACT</name>
<keyword evidence="2 7" id="KW-0699">rRNA-binding</keyword>
<feature type="compositionally biased region" description="Basic and acidic residues" evidence="8">
    <location>
        <begin position="81"/>
        <end position="95"/>
    </location>
</feature>
<accession>A0A1F5Z1K7</accession>
<evidence type="ECO:0000256" key="1">
    <source>
        <dbReference type="ARBA" id="ARBA00009296"/>
    </source>
</evidence>
<evidence type="ECO:0000313" key="10">
    <source>
        <dbReference type="Proteomes" id="UP000177354"/>
    </source>
</evidence>
<dbReference type="AlphaFoldDB" id="A0A1F5Z1K7"/>
<dbReference type="InterPro" id="IPR002150">
    <property type="entry name" value="Ribosomal_bL31"/>
</dbReference>
<evidence type="ECO:0000256" key="5">
    <source>
        <dbReference type="ARBA" id="ARBA00023274"/>
    </source>
</evidence>
<feature type="binding site" evidence="7">
    <location>
        <position position="40"/>
    </location>
    <ligand>
        <name>Zn(2+)</name>
        <dbReference type="ChEBI" id="CHEBI:29105"/>
    </ligand>
</feature>
<keyword evidence="5 7" id="KW-0687">Ribonucleoprotein</keyword>
<evidence type="ECO:0000256" key="8">
    <source>
        <dbReference type="SAM" id="MobiDB-lite"/>
    </source>
</evidence>
<dbReference type="PRINTS" id="PR01249">
    <property type="entry name" value="RIBOSOMALL31"/>
</dbReference>
<feature type="binding site" evidence="7">
    <location>
        <position position="37"/>
    </location>
    <ligand>
        <name>Zn(2+)</name>
        <dbReference type="ChEBI" id="CHEBI:29105"/>
    </ligand>
</feature>
<evidence type="ECO:0000256" key="4">
    <source>
        <dbReference type="ARBA" id="ARBA00022980"/>
    </source>
</evidence>
<dbReference type="Proteomes" id="UP000177354">
    <property type="component" value="Unassembled WGS sequence"/>
</dbReference>
<dbReference type="GO" id="GO:1990904">
    <property type="term" value="C:ribonucleoprotein complex"/>
    <property type="evidence" value="ECO:0007669"/>
    <property type="project" value="UniProtKB-KW"/>
</dbReference>
<dbReference type="PANTHER" id="PTHR33280:SF1">
    <property type="entry name" value="LARGE RIBOSOMAL SUBUNIT PROTEIN BL31C"/>
    <property type="match status" value="1"/>
</dbReference>
<protein>
    <recommendedName>
        <fullName evidence="6 7">Large ribosomal subunit protein bL31</fullName>
    </recommendedName>
</protein>
<dbReference type="Pfam" id="PF01197">
    <property type="entry name" value="Ribosomal_L31"/>
    <property type="match status" value="1"/>
</dbReference>
<feature type="binding site" evidence="7">
    <location>
        <position position="17"/>
    </location>
    <ligand>
        <name>Zn(2+)</name>
        <dbReference type="ChEBI" id="CHEBI:29105"/>
    </ligand>
</feature>
<dbReference type="InterPro" id="IPR034704">
    <property type="entry name" value="Ribosomal_bL28/bL31-like_sf"/>
</dbReference>
<feature type="region of interest" description="Disordered" evidence="8">
    <location>
        <begin position="76"/>
        <end position="101"/>
    </location>
</feature>
<sequence>MKTSIHPKWYPEAEVVCACGNMFKVGSTKANIRVEVCHKCHPFYTGEMKFLDTMGRVEKFQKKQKEAQVTLKQLAEKKKKQKEDIKTDRHPKTLREMLLGS</sequence>
<dbReference type="PANTHER" id="PTHR33280">
    <property type="entry name" value="50S RIBOSOMAL PROTEIN L31, CHLOROPLASTIC"/>
    <property type="match status" value="1"/>
</dbReference>